<proteinExistence type="predicted"/>
<evidence type="ECO:0000313" key="2">
    <source>
        <dbReference type="Proteomes" id="UP000383932"/>
    </source>
</evidence>
<keyword evidence="2" id="KW-1185">Reference proteome</keyword>
<protein>
    <submittedName>
        <fullName evidence="1">Uncharacterized protein</fullName>
    </submittedName>
</protein>
<dbReference type="PANTHER" id="PTHR33266:SF1">
    <property type="entry name" value="F-BOX DOMAIN-CONTAINING PROTEIN"/>
    <property type="match status" value="1"/>
</dbReference>
<name>A0A5N5QF16_9AGAM</name>
<gene>
    <name evidence="1" type="ORF">CTheo_6455</name>
</gene>
<dbReference type="AlphaFoldDB" id="A0A5N5QF16"/>
<dbReference type="EMBL" id="SSOP01000197">
    <property type="protein sequence ID" value="KAB5590113.1"/>
    <property type="molecule type" value="Genomic_DNA"/>
</dbReference>
<dbReference type="OrthoDB" id="107110at2759"/>
<sequence length="811" mass="91482">MVHMEESRFEILSSICTPAQRQTLRVNKSLKTTLQQDAECQRLLLEAVELCGFENVTKQQESGLSIAFRKGYIGTAVDGLYDYIIQCNDLFLNPTNPNLPVKKTGVKYYGRFFSIVQSSGTGKTRTIVQLMKKDVLVLYINIRSPKQTNAYPCQDRVARMILTGNLKCPAQEYARRCTGFFTAIFIVLRAKLQLLESKGNKAPKALLAAWSEGMCAMGSEARRSFFEDVKEEFERLTNIDVETLRSSGDDSQLTGMLHAPVPGSQLGGQPTGLICFLDRVPIYPTKFTVLKQLELPGGPEMYKSSDHPKLVIAIDEAHKLGQPRRTFTPSHILCQAISRFSRERDMSNWVIFASTTSKVADFAPPVSIHPSHRISQGGEALFDPYSQFGWDQMAQPLGTFEPEHTGKLGNVIGYGRPLWSTLTDCSISLKIILETAQEKLCNNQGFDVTDLDQVLAVFGQRFCLDICFGHLKAVELQTQSVSAHLRICLDTTSNRIWQTTVYPSEPLLSSAAAGLMYPKNNPEDTLAFALECLANAIVDRAVEIGKKGELVSRLLFLFGKDLCIRSPSLLPEFNRPKRAAKWQDQEVMDLTKDVEDMFEGWYINFSHWISMEKPIKFPEPDAQSEMEKWLTRLWYRSCAVQCDHNQPAIDKLIPMFKLGPTPKLEPSDNLKQRISYILISDRVIQGPTQLHLDTITPSNAEIPELWAPYIAIHADLRIKDKTSEFTTFNNKSSTPCLRIYAPGTSSSTYSFLSEQRPRLLETLERILNVPLKPSEPIESIASLKDQVQFGITTEKRHREWEWGDGMPSSQY</sequence>
<comment type="caution">
    <text evidence="1">The sequence shown here is derived from an EMBL/GenBank/DDBJ whole genome shotgun (WGS) entry which is preliminary data.</text>
</comment>
<evidence type="ECO:0000313" key="1">
    <source>
        <dbReference type="EMBL" id="KAB5590113.1"/>
    </source>
</evidence>
<organism evidence="1 2">
    <name type="scientific">Ceratobasidium theobromae</name>
    <dbReference type="NCBI Taxonomy" id="1582974"/>
    <lineage>
        <taxon>Eukaryota</taxon>
        <taxon>Fungi</taxon>
        <taxon>Dikarya</taxon>
        <taxon>Basidiomycota</taxon>
        <taxon>Agaricomycotina</taxon>
        <taxon>Agaricomycetes</taxon>
        <taxon>Cantharellales</taxon>
        <taxon>Ceratobasidiaceae</taxon>
        <taxon>Ceratobasidium</taxon>
    </lineage>
</organism>
<dbReference type="Proteomes" id="UP000383932">
    <property type="component" value="Unassembled WGS sequence"/>
</dbReference>
<accession>A0A5N5QF16</accession>
<reference evidence="1 2" key="1">
    <citation type="journal article" date="2019" name="Fungal Biol. Biotechnol.">
        <title>Draft genome sequence of fastidious pathogen Ceratobasidium theobromae, which causes vascular-streak dieback in Theobroma cacao.</title>
        <authorList>
            <person name="Ali S.S."/>
            <person name="Asman A."/>
            <person name="Shao J."/>
            <person name="Firmansyah A.P."/>
            <person name="Susilo A.W."/>
            <person name="Rosmana A."/>
            <person name="McMahon P."/>
            <person name="Junaid M."/>
            <person name="Guest D."/>
            <person name="Kheng T.Y."/>
            <person name="Meinhardt L.W."/>
            <person name="Bailey B.A."/>
        </authorList>
    </citation>
    <scope>NUCLEOTIDE SEQUENCE [LARGE SCALE GENOMIC DNA]</scope>
    <source>
        <strain evidence="1 2">CT2</strain>
    </source>
</reference>
<dbReference type="PANTHER" id="PTHR33266">
    <property type="entry name" value="CHROMOSOME 15, WHOLE GENOME SHOTGUN SEQUENCE"/>
    <property type="match status" value="1"/>
</dbReference>